<dbReference type="PROSITE" id="PS51387">
    <property type="entry name" value="FAD_PCMH"/>
    <property type="match status" value="1"/>
</dbReference>
<dbReference type="OrthoDB" id="9767256at2"/>
<dbReference type="SUPFAM" id="SSF46548">
    <property type="entry name" value="alpha-helical ferredoxin"/>
    <property type="match status" value="1"/>
</dbReference>
<evidence type="ECO:0000313" key="9">
    <source>
        <dbReference type="EMBL" id="TDB59847.1"/>
    </source>
</evidence>
<dbReference type="InterPro" id="IPR016169">
    <property type="entry name" value="FAD-bd_PCMH_sub2"/>
</dbReference>
<dbReference type="GO" id="GO:0008720">
    <property type="term" value="F:D-lactate dehydrogenase (NAD+) activity"/>
    <property type="evidence" value="ECO:0007669"/>
    <property type="project" value="TreeGrafter"/>
</dbReference>
<evidence type="ECO:0000259" key="8">
    <source>
        <dbReference type="PROSITE" id="PS51387"/>
    </source>
</evidence>
<organism evidence="9 10">
    <name type="scientific">Arundinibacter roseus</name>
    <dbReference type="NCBI Taxonomy" id="2070510"/>
    <lineage>
        <taxon>Bacteria</taxon>
        <taxon>Pseudomonadati</taxon>
        <taxon>Bacteroidota</taxon>
        <taxon>Cytophagia</taxon>
        <taxon>Cytophagales</taxon>
        <taxon>Spirosomataceae</taxon>
        <taxon>Arundinibacter</taxon>
    </lineage>
</organism>
<protein>
    <submittedName>
        <fullName evidence="9">FAD-binding oxidoreductase</fullName>
    </submittedName>
</protein>
<keyword evidence="2" id="KW-0285">Flavoprotein</keyword>
<comment type="caution">
    <text evidence="9">The sequence shown here is derived from an EMBL/GenBank/DDBJ whole genome shotgun (WGS) entry which is preliminary data.</text>
</comment>
<evidence type="ECO:0000256" key="2">
    <source>
        <dbReference type="ARBA" id="ARBA00022630"/>
    </source>
</evidence>
<dbReference type="InterPro" id="IPR036318">
    <property type="entry name" value="FAD-bd_PCMH-like_sf"/>
</dbReference>
<evidence type="ECO:0000256" key="3">
    <source>
        <dbReference type="ARBA" id="ARBA00022723"/>
    </source>
</evidence>
<evidence type="ECO:0000256" key="7">
    <source>
        <dbReference type="ARBA" id="ARBA00023014"/>
    </source>
</evidence>
<evidence type="ECO:0000256" key="4">
    <source>
        <dbReference type="ARBA" id="ARBA00022827"/>
    </source>
</evidence>
<sequence>MTGLSSETTAHFDELSRQLDGELFTDSTYRTLYATDASAYREVPQAVAIPRTEADLKRLILFANQKKISLIPRTAGTSLAGQVVGNGIVVDVSRHFNKILEINAAERWVRVQPGVVRDELNMALKQYGLYFGPETSTANRAMIGGMVGNNSCGSNSVVYGSTREHLLEVKALLADGSEAIFSAEIGLAALDGLRAGASDLEKTIYKATKKILSDSTNQEEIRKNFPKKSIERRNTGYALDLLLDCAPFTENGPAFSMCRLIAGSEGTLCLLTEIKLNLVPLPPKTQGLLCAHFNTIDETLRATIVALNYKPQAVELIDSYVLECAASNSEQRKNAFFVKNTDEGTYPAILVVDLSRETKEEVEQLAHDLETELRAAGLGFHFPLLFGEDTKKIWTLRKAGLGLLGNIPGDEKAVAVIEDTAVDVLDQPAYIRDFNEILHKHNMSAVHYAHAGSGELHLRPIINLKTREGHQQFRMIAEEIATLVKKYDGSLSGEHGDGRLRGEFIPKMVGEHNYALFKEIKRAWDPNNLFNPGKIVDSPPMDTFLRYEADQQTPEVKTYFRFPNQTILQHAEQCNGSGDCRKTEMSGGTMCPSYMATRNEKDTTRARANILREMLTRSPKENPFDHAEIKEVFDLCLACKGCKGECPSNVDVAKLKMEFLQQHHDVHGVPMRSWLVGNFSKLTQLASYVPWAYNMVFKNAPLRKFANRAVGFHPERTMPLLHTETLLSWFKKQPKRPQASSEPGRKVYLFCDEFTNFNDVEIGKKAILLLQKLGYEVEIPKHAPSGRPQLSKGLLKDAKKIAEQNIQFLKDIISHDTPLIGIEPSAILTFRDEYPDLVQEDLIEDAKKIAQNALQFDEFIAREIDLKKISKDLFSTEKRLIKLHGHCQQKAIASMVPTKKMLSLPENYTVQLIPSGCCGMAGSFGYEAEHYDISMKIGELVLFPTVRQQPEEVLIAAPGTSCRHQIHDGTGRKAMHPVEILWDAVV</sequence>
<keyword evidence="3" id="KW-0479">Metal-binding</keyword>
<dbReference type="GO" id="GO:0004458">
    <property type="term" value="F:D-lactate dehydrogenase (cytochrome) activity"/>
    <property type="evidence" value="ECO:0007669"/>
    <property type="project" value="TreeGrafter"/>
</dbReference>
<dbReference type="GO" id="GO:0051536">
    <property type="term" value="F:iron-sulfur cluster binding"/>
    <property type="evidence" value="ECO:0007669"/>
    <property type="project" value="UniProtKB-KW"/>
</dbReference>
<dbReference type="GO" id="GO:0071949">
    <property type="term" value="F:FAD binding"/>
    <property type="evidence" value="ECO:0007669"/>
    <property type="project" value="InterPro"/>
</dbReference>
<dbReference type="SUPFAM" id="SSF55103">
    <property type="entry name" value="FAD-linked oxidases, C-terminal domain"/>
    <property type="match status" value="1"/>
</dbReference>
<dbReference type="SUPFAM" id="SSF56176">
    <property type="entry name" value="FAD-binding/transporter-associated domain-like"/>
    <property type="match status" value="1"/>
</dbReference>
<dbReference type="Gene3D" id="3.30.465.10">
    <property type="match status" value="1"/>
</dbReference>
<dbReference type="EMBL" id="SMJU01000019">
    <property type="protein sequence ID" value="TDB59847.1"/>
    <property type="molecule type" value="Genomic_DNA"/>
</dbReference>
<dbReference type="InterPro" id="IPR016164">
    <property type="entry name" value="FAD-linked_Oxase-like_C"/>
</dbReference>
<dbReference type="Proteomes" id="UP000295706">
    <property type="component" value="Unassembled WGS sequence"/>
</dbReference>
<keyword evidence="10" id="KW-1185">Reference proteome</keyword>
<dbReference type="PANTHER" id="PTHR11748:SF119">
    <property type="entry name" value="D-2-HYDROXYGLUTARATE DEHYDROGENASE"/>
    <property type="match status" value="1"/>
</dbReference>
<dbReference type="PROSITE" id="PS00198">
    <property type="entry name" value="4FE4S_FER_1"/>
    <property type="match status" value="1"/>
</dbReference>
<gene>
    <name evidence="9" type="ORF">EZE20_22105</name>
</gene>
<dbReference type="GO" id="GO:1903457">
    <property type="term" value="P:lactate catabolic process"/>
    <property type="evidence" value="ECO:0007669"/>
    <property type="project" value="TreeGrafter"/>
</dbReference>
<name>A0A4R4JY47_9BACT</name>
<keyword evidence="4" id="KW-0274">FAD</keyword>
<dbReference type="Pfam" id="PF02913">
    <property type="entry name" value="FAD-oxidase_C"/>
    <property type="match status" value="1"/>
</dbReference>
<evidence type="ECO:0000256" key="5">
    <source>
        <dbReference type="ARBA" id="ARBA00023002"/>
    </source>
</evidence>
<dbReference type="AlphaFoldDB" id="A0A4R4JY47"/>
<proteinExistence type="predicted"/>
<dbReference type="InterPro" id="IPR006094">
    <property type="entry name" value="Oxid_FAD_bind_N"/>
</dbReference>
<feature type="domain" description="FAD-binding PCMH-type" evidence="8">
    <location>
        <begin position="40"/>
        <end position="281"/>
    </location>
</feature>
<dbReference type="InterPro" id="IPR016171">
    <property type="entry name" value="Vanillyl_alc_oxidase_C-sub2"/>
</dbReference>
<dbReference type="Pfam" id="PF01565">
    <property type="entry name" value="FAD_binding_4"/>
    <property type="match status" value="1"/>
</dbReference>
<dbReference type="InterPro" id="IPR004113">
    <property type="entry name" value="FAD-bd_oxidored_4_C"/>
</dbReference>
<dbReference type="PANTHER" id="PTHR11748">
    <property type="entry name" value="D-LACTATE DEHYDROGENASE"/>
    <property type="match status" value="1"/>
</dbReference>
<accession>A0A4R4JY47</accession>
<dbReference type="InterPro" id="IPR017900">
    <property type="entry name" value="4Fe4S_Fe_S_CS"/>
</dbReference>
<reference evidence="9 10" key="1">
    <citation type="submission" date="2019-02" db="EMBL/GenBank/DDBJ databases">
        <title>Arundinibacter roseus gen. nov., sp. nov., a new member of the family Cytophagaceae.</title>
        <authorList>
            <person name="Szuroczki S."/>
            <person name="Khayer B."/>
            <person name="Sproer C."/>
            <person name="Toumi M."/>
            <person name="Szabo A."/>
            <person name="Felfoldi T."/>
            <person name="Schumann P."/>
            <person name="Toth E."/>
        </authorList>
    </citation>
    <scope>NUCLEOTIDE SEQUENCE [LARGE SCALE GENOMIC DNA]</scope>
    <source>
        <strain evidence="9 10">DMA-k-7a</strain>
    </source>
</reference>
<dbReference type="Gene3D" id="1.10.45.10">
    <property type="entry name" value="Vanillyl-alcohol Oxidase, Chain A, domain 4"/>
    <property type="match status" value="1"/>
</dbReference>
<keyword evidence="5" id="KW-0560">Oxidoreductase</keyword>
<dbReference type="Pfam" id="PF13534">
    <property type="entry name" value="Fer4_17"/>
    <property type="match status" value="1"/>
</dbReference>
<dbReference type="RefSeq" id="WP_132121849.1">
    <property type="nucleotide sequence ID" value="NZ_SMJU01000019.1"/>
</dbReference>
<evidence type="ECO:0000313" key="10">
    <source>
        <dbReference type="Proteomes" id="UP000295706"/>
    </source>
</evidence>
<keyword evidence="6" id="KW-0408">Iron</keyword>
<keyword evidence="7" id="KW-0411">Iron-sulfur</keyword>
<evidence type="ECO:0000256" key="6">
    <source>
        <dbReference type="ARBA" id="ARBA00023004"/>
    </source>
</evidence>
<dbReference type="InterPro" id="IPR016166">
    <property type="entry name" value="FAD-bd_PCMH"/>
</dbReference>
<evidence type="ECO:0000256" key="1">
    <source>
        <dbReference type="ARBA" id="ARBA00001974"/>
    </source>
</evidence>
<dbReference type="GO" id="GO:0046872">
    <property type="term" value="F:metal ion binding"/>
    <property type="evidence" value="ECO:0007669"/>
    <property type="project" value="UniProtKB-KW"/>
</dbReference>
<comment type="cofactor">
    <cofactor evidence="1">
        <name>FAD</name>
        <dbReference type="ChEBI" id="CHEBI:57692"/>
    </cofactor>
</comment>
<dbReference type="Gene3D" id="3.30.70.2740">
    <property type="match status" value="1"/>
</dbReference>